<name>A0A0F4KZE9_9BIFI</name>
<organism evidence="3 4">
    <name type="scientific">Bifidobacterium asteroides</name>
    <dbReference type="NCBI Taxonomy" id="1684"/>
    <lineage>
        <taxon>Bacteria</taxon>
        <taxon>Bacillati</taxon>
        <taxon>Actinomycetota</taxon>
        <taxon>Actinomycetes</taxon>
        <taxon>Bifidobacteriales</taxon>
        <taxon>Bifidobacteriaceae</taxon>
        <taxon>Bifidobacterium</taxon>
    </lineage>
</organism>
<evidence type="ECO:0000259" key="1">
    <source>
        <dbReference type="Pfam" id="PF02875"/>
    </source>
</evidence>
<dbReference type="Gene3D" id="3.90.190.20">
    <property type="entry name" value="Mur ligase, C-terminal domain"/>
    <property type="match status" value="1"/>
</dbReference>
<evidence type="ECO:0000313" key="4">
    <source>
        <dbReference type="Proteomes" id="UP000033648"/>
    </source>
</evidence>
<proteinExistence type="predicted"/>
<dbReference type="PANTHER" id="PTHR23135:SF4">
    <property type="entry name" value="UDP-N-ACETYLMURAMOYL-L-ALANYL-D-GLUTAMATE--2,6-DIAMINOPIMELATE LIGASE MURE HOMOLOG, CHLOROPLASTIC"/>
    <property type="match status" value="1"/>
</dbReference>
<dbReference type="EMBL" id="JWME01000006">
    <property type="protein sequence ID" value="KJY51977.1"/>
    <property type="molecule type" value="Genomic_DNA"/>
</dbReference>
<dbReference type="Pfam" id="PF02875">
    <property type="entry name" value="Mur_ligase_C"/>
    <property type="match status" value="1"/>
</dbReference>
<dbReference type="Gene3D" id="3.40.1390.10">
    <property type="entry name" value="MurE/MurF, N-terminal domain"/>
    <property type="match status" value="1"/>
</dbReference>
<dbReference type="InterPro" id="IPR004101">
    <property type="entry name" value="Mur_ligase_C"/>
</dbReference>
<dbReference type="PANTHER" id="PTHR23135">
    <property type="entry name" value="MUR LIGASE FAMILY MEMBER"/>
    <property type="match status" value="1"/>
</dbReference>
<dbReference type="InterPro" id="IPR036615">
    <property type="entry name" value="Mur_ligase_C_dom_sf"/>
</dbReference>
<dbReference type="SUPFAM" id="SSF53623">
    <property type="entry name" value="MurD-like peptide ligases, catalytic domain"/>
    <property type="match status" value="1"/>
</dbReference>
<sequence length="522" mass="57087">MALTMASTLELLRKHDQLREVIQGDQWTLNTPEETQSSKPFTDITYDTRQAGPGSLLFCKGRFLPEYLDACDPEGPQAYVAQQDLSAHTKAPGIIVNDVRKSMSLLAAAFYGHPQEQLTLVGITGTKGKTTTAYFLHAMLSRISGGRAALLSSVDNCLDGRHYQESQLTTPESLDLFRMMRQAADAGMRYLVMEVSSQAYKVDRVYGLTFDLGAFLNISPDHISPIEHPSFEDYFYCKRRITYNSRQLVLGADARGADLIRQDARAANVPVTTFGNGTGQADFLVRKAPGQGDDYLIGPSGGTMRPVSLSMDGDFNALNAAAALAMLTRLGLEPDADALRAMGSVRIAGRMERFKADNRVVYVDYAHNKASVTALLDFVDERYGKRKPLITLVSGSAGGKAIDRREGIVSAAQDRVDRLILTADDEEGESADQVDRQMLGFVTNPDLDVRIEPDRVQAIQQALGDPGRPGDRLRVTLVIGKGEERWFKRDSGHVPYEGDDHVVARLLGTESYDLGATGAAQG</sequence>
<keyword evidence="3" id="KW-0436">Ligase</keyword>
<dbReference type="Proteomes" id="UP000033648">
    <property type="component" value="Unassembled WGS sequence"/>
</dbReference>
<dbReference type="Gene3D" id="3.40.1190.10">
    <property type="entry name" value="Mur-like, catalytic domain"/>
    <property type="match status" value="1"/>
</dbReference>
<dbReference type="InterPro" id="IPR013221">
    <property type="entry name" value="Mur_ligase_cen"/>
</dbReference>
<reference evidence="3 4" key="1">
    <citation type="submission" date="2014-12" db="EMBL/GenBank/DDBJ databases">
        <title>Comparative genomics of the lactic acid bacteria isolated from the honey bee gut.</title>
        <authorList>
            <person name="Ellegaard K.M."/>
            <person name="Tamarit D."/>
            <person name="Javelind E."/>
            <person name="Olofsson T."/>
            <person name="Andersson S.G."/>
            <person name="Vasquez A."/>
        </authorList>
    </citation>
    <scope>NUCLEOTIDE SEQUENCE [LARGE SCALE GENOMIC DNA]</scope>
    <source>
        <strain evidence="3 4">Bin2</strain>
    </source>
</reference>
<accession>A0A0F4KZE9</accession>
<dbReference type="OrthoDB" id="9800958at2"/>
<feature type="domain" description="Mur ligase C-terminal" evidence="1">
    <location>
        <begin position="349"/>
        <end position="473"/>
    </location>
</feature>
<dbReference type="SUPFAM" id="SSF53244">
    <property type="entry name" value="MurD-like peptide ligases, peptide-binding domain"/>
    <property type="match status" value="1"/>
</dbReference>
<evidence type="ECO:0000259" key="2">
    <source>
        <dbReference type="Pfam" id="PF08245"/>
    </source>
</evidence>
<feature type="domain" description="Mur ligase central" evidence="2">
    <location>
        <begin position="123"/>
        <end position="326"/>
    </location>
</feature>
<dbReference type="InterPro" id="IPR036565">
    <property type="entry name" value="Mur-like_cat_sf"/>
</dbReference>
<protein>
    <submittedName>
        <fullName evidence="3">UDP-N-acetylmuramoylalanyl-D-glutamate--2, 6-diaminopimelate ligase</fullName>
    </submittedName>
</protein>
<dbReference type="PATRIC" id="fig|1684.4.peg.558"/>
<gene>
    <name evidence="3" type="ORF">JF69_05160</name>
</gene>
<evidence type="ECO:0000313" key="3">
    <source>
        <dbReference type="EMBL" id="KJY51977.1"/>
    </source>
</evidence>
<dbReference type="Pfam" id="PF08245">
    <property type="entry name" value="Mur_ligase_M"/>
    <property type="match status" value="1"/>
</dbReference>
<dbReference type="GO" id="GO:0016881">
    <property type="term" value="F:acid-amino acid ligase activity"/>
    <property type="evidence" value="ECO:0007669"/>
    <property type="project" value="InterPro"/>
</dbReference>
<dbReference type="GO" id="GO:0005524">
    <property type="term" value="F:ATP binding"/>
    <property type="evidence" value="ECO:0007669"/>
    <property type="project" value="InterPro"/>
</dbReference>
<dbReference type="AlphaFoldDB" id="A0A0F4KZE9"/>
<comment type="caution">
    <text evidence="3">The sequence shown here is derived from an EMBL/GenBank/DDBJ whole genome shotgun (WGS) entry which is preliminary data.</text>
</comment>